<proteinExistence type="predicted"/>
<organism evidence="3 4">
    <name type="scientific">Trichonephila clavipes</name>
    <name type="common">Golden silk orbweaver</name>
    <name type="synonym">Nephila clavipes</name>
    <dbReference type="NCBI Taxonomy" id="2585209"/>
    <lineage>
        <taxon>Eukaryota</taxon>
        <taxon>Metazoa</taxon>
        <taxon>Ecdysozoa</taxon>
        <taxon>Arthropoda</taxon>
        <taxon>Chelicerata</taxon>
        <taxon>Arachnida</taxon>
        <taxon>Araneae</taxon>
        <taxon>Araneomorphae</taxon>
        <taxon>Entelegynae</taxon>
        <taxon>Araneoidea</taxon>
        <taxon>Nephilidae</taxon>
        <taxon>Trichonephila</taxon>
    </lineage>
</organism>
<dbReference type="InterPro" id="IPR009057">
    <property type="entry name" value="Homeodomain-like_sf"/>
</dbReference>
<gene>
    <name evidence="3" type="primary">NCL1_53147</name>
    <name evidence="3" type="ORF">TNCV_3990901</name>
</gene>
<evidence type="ECO:0000256" key="2">
    <source>
        <dbReference type="SAM" id="MobiDB-lite"/>
    </source>
</evidence>
<dbReference type="Proteomes" id="UP000887159">
    <property type="component" value="Unassembled WGS sequence"/>
</dbReference>
<dbReference type="SUPFAM" id="SSF46689">
    <property type="entry name" value="Homeodomain-like"/>
    <property type="match status" value="1"/>
</dbReference>
<protein>
    <submittedName>
        <fullName evidence="3">HTH_Tnp_Tc3_2 domain-containing protein</fullName>
    </submittedName>
</protein>
<evidence type="ECO:0000313" key="4">
    <source>
        <dbReference type="Proteomes" id="UP000887159"/>
    </source>
</evidence>
<comment type="subcellular location">
    <subcellularLocation>
        <location evidence="1">Nucleus</location>
    </subcellularLocation>
</comment>
<evidence type="ECO:0000256" key="1">
    <source>
        <dbReference type="ARBA" id="ARBA00004123"/>
    </source>
</evidence>
<name>A0A8X6SZI4_TRICX</name>
<dbReference type="GO" id="GO:0005634">
    <property type="term" value="C:nucleus"/>
    <property type="evidence" value="ECO:0007669"/>
    <property type="project" value="UniProtKB-SubCell"/>
</dbReference>
<evidence type="ECO:0000313" key="3">
    <source>
        <dbReference type="EMBL" id="GFY21046.1"/>
    </source>
</evidence>
<accession>A0A8X6SZI4</accession>
<feature type="region of interest" description="Disordered" evidence="2">
    <location>
        <begin position="55"/>
        <end position="91"/>
    </location>
</feature>
<keyword evidence="4" id="KW-1185">Reference proteome</keyword>
<comment type="caution">
    <text evidence="3">The sequence shown here is derived from an EMBL/GenBank/DDBJ whole genome shotgun (WGS) entry which is preliminary data.</text>
</comment>
<sequence length="106" mass="12141">MLRVTSRNTYRHVSEFDKGRIVAYRNCGLSYHCVASRVGQDPMSVIRILNRWVQKSSTERRAESQRSPITSSREDPHSLNGSGNHFYGPESKIRSFARQQVSARTV</sequence>
<dbReference type="EMBL" id="BMAU01021357">
    <property type="protein sequence ID" value="GFY21046.1"/>
    <property type="molecule type" value="Genomic_DNA"/>
</dbReference>
<dbReference type="AlphaFoldDB" id="A0A8X6SZI4"/>
<reference evidence="3" key="1">
    <citation type="submission" date="2020-08" db="EMBL/GenBank/DDBJ databases">
        <title>Multicomponent nature underlies the extraordinary mechanical properties of spider dragline silk.</title>
        <authorList>
            <person name="Kono N."/>
            <person name="Nakamura H."/>
            <person name="Mori M."/>
            <person name="Yoshida Y."/>
            <person name="Ohtoshi R."/>
            <person name="Malay A.D."/>
            <person name="Moran D.A.P."/>
            <person name="Tomita M."/>
            <person name="Numata K."/>
            <person name="Arakawa K."/>
        </authorList>
    </citation>
    <scope>NUCLEOTIDE SEQUENCE</scope>
</reference>